<evidence type="ECO:0000256" key="1">
    <source>
        <dbReference type="SAM" id="MobiDB-lite"/>
    </source>
</evidence>
<feature type="compositionally biased region" description="Acidic residues" evidence="1">
    <location>
        <begin position="9"/>
        <end position="20"/>
    </location>
</feature>
<proteinExistence type="predicted"/>
<gene>
    <name evidence="2" type="ORF">S06H3_26338</name>
</gene>
<name>X1NDF2_9ZZZZ</name>
<reference evidence="2" key="1">
    <citation type="journal article" date="2014" name="Front. Microbiol.">
        <title>High frequency of phylogenetically diverse reductive dehalogenase-homologous genes in deep subseafloor sedimentary metagenomes.</title>
        <authorList>
            <person name="Kawai M."/>
            <person name="Futagami T."/>
            <person name="Toyoda A."/>
            <person name="Takaki Y."/>
            <person name="Nishi S."/>
            <person name="Hori S."/>
            <person name="Arai W."/>
            <person name="Tsubouchi T."/>
            <person name="Morono Y."/>
            <person name="Uchiyama I."/>
            <person name="Ito T."/>
            <person name="Fujiyama A."/>
            <person name="Inagaki F."/>
            <person name="Takami H."/>
        </authorList>
    </citation>
    <scope>NUCLEOTIDE SEQUENCE</scope>
    <source>
        <strain evidence="2">Expedition CK06-06</strain>
    </source>
</reference>
<organism evidence="2">
    <name type="scientific">marine sediment metagenome</name>
    <dbReference type="NCBI Taxonomy" id="412755"/>
    <lineage>
        <taxon>unclassified sequences</taxon>
        <taxon>metagenomes</taxon>
        <taxon>ecological metagenomes</taxon>
    </lineage>
</organism>
<dbReference type="AlphaFoldDB" id="X1NDF2"/>
<dbReference type="EMBL" id="BARV01015219">
    <property type="protein sequence ID" value="GAI28231.1"/>
    <property type="molecule type" value="Genomic_DNA"/>
</dbReference>
<comment type="caution">
    <text evidence="2">The sequence shown here is derived from an EMBL/GenBank/DDBJ whole genome shotgun (WGS) entry which is preliminary data.</text>
</comment>
<sequence>MSEQKQSAELEEVDAGEVAETEPGQLTELERKTVFIEEVKDAFMLDIEAQEGLEPGHSVRVRAKRDTESGVDKILAVGRPDDLDEVTEVLAAGGYDLDMGKVTDKSIEKARVKFPHLYRLAEQLGLPPPATEAEVEQIAEAAKEAPVGELEAAEAAVAAINEEKEGEQSE</sequence>
<evidence type="ECO:0000313" key="2">
    <source>
        <dbReference type="EMBL" id="GAI28231.1"/>
    </source>
</evidence>
<feature type="region of interest" description="Disordered" evidence="1">
    <location>
        <begin position="1"/>
        <end position="29"/>
    </location>
</feature>
<protein>
    <submittedName>
        <fullName evidence="2">Uncharacterized protein</fullName>
    </submittedName>
</protein>
<accession>X1NDF2</accession>